<proteinExistence type="predicted"/>
<dbReference type="Proteomes" id="UP001516023">
    <property type="component" value="Unassembled WGS sequence"/>
</dbReference>
<dbReference type="PROSITE" id="PS50231">
    <property type="entry name" value="RICIN_B_LECTIN"/>
    <property type="match status" value="1"/>
</dbReference>
<gene>
    <name evidence="2" type="ORF">HJC23_003941</name>
</gene>
<organism evidence="2 3">
    <name type="scientific">Cyclotella cryptica</name>
    <dbReference type="NCBI Taxonomy" id="29204"/>
    <lineage>
        <taxon>Eukaryota</taxon>
        <taxon>Sar</taxon>
        <taxon>Stramenopiles</taxon>
        <taxon>Ochrophyta</taxon>
        <taxon>Bacillariophyta</taxon>
        <taxon>Coscinodiscophyceae</taxon>
        <taxon>Thalassiosirophycidae</taxon>
        <taxon>Stephanodiscales</taxon>
        <taxon>Stephanodiscaceae</taxon>
        <taxon>Cyclotella</taxon>
    </lineage>
</organism>
<feature type="compositionally biased region" description="Gly residues" evidence="1">
    <location>
        <begin position="63"/>
        <end position="80"/>
    </location>
</feature>
<dbReference type="SUPFAM" id="SSF50370">
    <property type="entry name" value="Ricin B-like lectins"/>
    <property type="match status" value="1"/>
</dbReference>
<dbReference type="EMBL" id="JABMIG020000111">
    <property type="protein sequence ID" value="KAL3791684.1"/>
    <property type="molecule type" value="Genomic_DNA"/>
</dbReference>
<feature type="region of interest" description="Disordered" evidence="1">
    <location>
        <begin position="268"/>
        <end position="290"/>
    </location>
</feature>
<dbReference type="Gene3D" id="2.80.10.50">
    <property type="match status" value="1"/>
</dbReference>
<keyword evidence="3" id="KW-1185">Reference proteome</keyword>
<evidence type="ECO:0000313" key="3">
    <source>
        <dbReference type="Proteomes" id="UP001516023"/>
    </source>
</evidence>
<dbReference type="InterPro" id="IPR035992">
    <property type="entry name" value="Ricin_B-like_lectins"/>
</dbReference>
<name>A0ABD3PVN2_9STRA</name>
<dbReference type="AlphaFoldDB" id="A0ABD3PVN2"/>
<comment type="caution">
    <text evidence="2">The sequence shown here is derived from an EMBL/GenBank/DDBJ whole genome shotgun (WGS) entry which is preliminary data.</text>
</comment>
<feature type="compositionally biased region" description="Low complexity" evidence="1">
    <location>
        <begin position="270"/>
        <end position="282"/>
    </location>
</feature>
<evidence type="ECO:0000256" key="1">
    <source>
        <dbReference type="SAM" id="MobiDB-lite"/>
    </source>
</evidence>
<evidence type="ECO:0000313" key="2">
    <source>
        <dbReference type="EMBL" id="KAL3791684.1"/>
    </source>
</evidence>
<reference evidence="2 3" key="1">
    <citation type="journal article" date="2020" name="G3 (Bethesda)">
        <title>Improved Reference Genome for Cyclotella cryptica CCMP332, a Model for Cell Wall Morphogenesis, Salinity Adaptation, and Lipid Production in Diatoms (Bacillariophyta).</title>
        <authorList>
            <person name="Roberts W.R."/>
            <person name="Downey K.M."/>
            <person name="Ruck E.C."/>
            <person name="Traller J.C."/>
            <person name="Alverson A.J."/>
        </authorList>
    </citation>
    <scope>NUCLEOTIDE SEQUENCE [LARGE SCALE GENOMIC DNA]</scope>
    <source>
        <strain evidence="2 3">CCMP332</strain>
    </source>
</reference>
<protein>
    <recommendedName>
        <fullName evidence="4">Ricin B lectin domain-containing protein</fullName>
    </recommendedName>
</protein>
<evidence type="ECO:0008006" key="4">
    <source>
        <dbReference type="Google" id="ProtNLM"/>
    </source>
</evidence>
<sequence>MKSLIFAFSTGVAIVEGTSQLDELSTRDLIASTKDFFESHRGNVTPYSRRKLQERYSTRLERWGGGSSGKGSKGGKGSIGGKSSKNGEWNNDDAIDFDPDLDMFHLLPVSCPGYCVSSYTNRNFEMVNSLSRCSGPFDMSQWWKVHSDGSYVMVESYETGLCISVDFEYGDTPDMLAQACRNGIVTLRDCGADYGTQWYFTGGQLVNSLCWGAGISSALTVYPDPDREGNCDGAVSVYGSSYDPILRADTFMFVNRLPEAPFDTDDVFGSLEPTLSPSLSPTPRKKQPKN</sequence>
<accession>A0ABD3PVN2</accession>
<feature type="region of interest" description="Disordered" evidence="1">
    <location>
        <begin position="61"/>
        <end position="87"/>
    </location>
</feature>